<gene>
    <name evidence="1" type="ORF">CWC46_22090</name>
    <name evidence="2" type="ORF">Ser39006_022080</name>
</gene>
<dbReference type="Proteomes" id="UP000017700">
    <property type="component" value="Chromosome"/>
</dbReference>
<dbReference type="AlphaFoldDB" id="A0A2I5TCG9"/>
<dbReference type="SUPFAM" id="SSF51197">
    <property type="entry name" value="Clavaminate synthase-like"/>
    <property type="match status" value="1"/>
</dbReference>
<dbReference type="EMBL" id="CP025084">
    <property type="protein sequence ID" value="AUH06564.1"/>
    <property type="molecule type" value="Genomic_DNA"/>
</dbReference>
<accession>A0A2I5TCG9</accession>
<dbReference type="OrthoDB" id="4341831at2"/>
<dbReference type="RefSeq" id="WP_021014374.1">
    <property type="nucleotide sequence ID" value="NZ_CP025084.1"/>
</dbReference>
<proteinExistence type="predicted"/>
<evidence type="ECO:0000313" key="4">
    <source>
        <dbReference type="Proteomes" id="UP000233778"/>
    </source>
</evidence>
<dbReference type="Proteomes" id="UP000233778">
    <property type="component" value="Chromosome"/>
</dbReference>
<evidence type="ECO:0008006" key="5">
    <source>
        <dbReference type="Google" id="ProtNLM"/>
    </source>
</evidence>
<evidence type="ECO:0000313" key="3">
    <source>
        <dbReference type="Proteomes" id="UP000017700"/>
    </source>
</evidence>
<reference evidence="2 3" key="1">
    <citation type="journal article" date="2013" name="Genome Announc.">
        <title>Draft genome sequence of Serratia sp. strain ATCC 39006, a model bacterium for analysis of the biosynthesis and regulation of prodigiosin, a carbapenem, and gas vesicles.</title>
        <authorList>
            <person name="Fineran P.C."/>
            <person name="Iglesias Cans M.C."/>
            <person name="Ramsay J.P."/>
            <person name="Wilf N.M."/>
            <person name="Cossyleon D."/>
            <person name="McNeil M.B."/>
            <person name="Williamson N.R."/>
            <person name="Monson R.E."/>
            <person name="Becher S.A."/>
            <person name="Stanton J.A."/>
            <person name="Brugger K."/>
            <person name="Brown S.D."/>
            <person name="Salmond G.P."/>
        </authorList>
    </citation>
    <scope>NUCLEOTIDE SEQUENCE [LARGE SCALE GENOMIC DNA]</scope>
    <source>
        <strain evidence="2">ATCC 39006</strain>
        <strain evidence="3">ATCC 39006 / SC 11482</strain>
    </source>
</reference>
<reference evidence="2" key="4">
    <citation type="submission" date="2017-11" db="EMBL/GenBank/DDBJ databases">
        <title>Complete genome sequence of Serratia sp. ATCC 39006.</title>
        <authorList>
            <person name="Hampton H.G."/>
            <person name="Jackson S.A."/>
            <person name="Jauregui R."/>
            <person name="Poulter G.T.M."/>
            <person name="Salmond G.P.C."/>
            <person name="Fineran P.C."/>
        </authorList>
    </citation>
    <scope>NUCLEOTIDE SEQUENCE</scope>
    <source>
        <strain evidence="2">ATCC 39006</strain>
    </source>
</reference>
<dbReference type="EMBL" id="CP025085">
    <property type="protein sequence ID" value="AUH02243.1"/>
    <property type="molecule type" value="Genomic_DNA"/>
</dbReference>
<reference evidence="2" key="2">
    <citation type="submission" date="2013-09" db="EMBL/GenBank/DDBJ databases">
        <authorList>
            <person name="Wang G."/>
            <person name="Yang Y."/>
            <person name="Su Y."/>
        </authorList>
    </citation>
    <scope>NUCLEOTIDE SEQUENCE</scope>
    <source>
        <strain evidence="2">ATCC 39006</strain>
    </source>
</reference>
<evidence type="ECO:0000313" key="1">
    <source>
        <dbReference type="EMBL" id="AUH02243.1"/>
    </source>
</evidence>
<evidence type="ECO:0000313" key="2">
    <source>
        <dbReference type="EMBL" id="AUH06564.1"/>
    </source>
</evidence>
<reference evidence="1 4" key="3">
    <citation type="submission" date="2017-11" db="EMBL/GenBank/DDBJ databases">
        <title>Complete genome sequence of Serratia sp. ATCC 39006 LacA.</title>
        <authorList>
            <person name="Hampton H.G."/>
            <person name="Jackson S.A."/>
            <person name="Jauregui R."/>
            <person name="Poulter G.T.M."/>
            <person name="Salmond G.P.C."/>
            <person name="Fineran P.C."/>
        </authorList>
    </citation>
    <scope>NUCLEOTIDE SEQUENCE [LARGE SCALE GENOMIC DNA]</scope>
    <source>
        <strain evidence="1 4">ATCC 39006</strain>
    </source>
</reference>
<dbReference type="KEGG" id="sera:Ser39006_022080"/>
<dbReference type="Gene3D" id="2.60.120.620">
    <property type="entry name" value="q2cbj1_9rhob like domain"/>
    <property type="match status" value="1"/>
</dbReference>
<keyword evidence="3" id="KW-1185">Reference proteome</keyword>
<protein>
    <recommendedName>
        <fullName evidence="5">Phytanoyl-CoA dioxygenase</fullName>
    </recommendedName>
</protein>
<dbReference type="KEGG" id="serq:CWC46_22090"/>
<name>A0A2I5TCG9_SERS3</name>
<organism evidence="2 3">
    <name type="scientific">Serratia sp. (strain ATCC 39006)</name>
    <name type="common">Prodigiosinella confusarubida</name>
    <dbReference type="NCBI Taxonomy" id="104623"/>
    <lineage>
        <taxon>Bacteria</taxon>
        <taxon>Pseudomonadati</taxon>
        <taxon>Pseudomonadota</taxon>
        <taxon>Gammaproteobacteria</taxon>
        <taxon>Enterobacterales</taxon>
        <taxon>Pectobacteriaceae</taxon>
        <taxon>Prodigiosinella</taxon>
    </lineage>
</organism>
<sequence>MNETINNHFSLTDYDVSQFKKNGFVVLRSFLSTSLISYIKNSITEHLRLLDENQTGFKRVGYDIFENDLVIKALLAHDCFSGTLTTLANRSLFYTQGLGFQIEKEKHTGFPWHIGTQSFGYQHGEDFGCSMWVPLVKIDTDNQGGGMSYVPEHIISGKFMYMDIDPSIDQMMRELAEVDRDSLELGNYIELRHSILNSPALSTLLEYYKHTDSFNLGDVLIFNKNVIHASEPLLEGEIATRTAFVMRFIDIDSRYDETRSRGLDFSMIYFGHPPSSDFHTKVSENDGDLIRESKLFKDGNSRILAKS</sequence>